<evidence type="ECO:0000313" key="4">
    <source>
        <dbReference type="EMBL" id="MBH9579569.1"/>
    </source>
</evidence>
<dbReference type="Proteomes" id="UP000613266">
    <property type="component" value="Unassembled WGS sequence"/>
</dbReference>
<evidence type="ECO:0000256" key="2">
    <source>
        <dbReference type="ARBA" id="ARBA00022777"/>
    </source>
</evidence>
<dbReference type="InterPro" id="IPR011611">
    <property type="entry name" value="PfkB_dom"/>
</dbReference>
<organism evidence="4 5">
    <name type="scientific">Inhella proteolytica</name>
    <dbReference type="NCBI Taxonomy" id="2795029"/>
    <lineage>
        <taxon>Bacteria</taxon>
        <taxon>Pseudomonadati</taxon>
        <taxon>Pseudomonadota</taxon>
        <taxon>Betaproteobacteria</taxon>
        <taxon>Burkholderiales</taxon>
        <taxon>Sphaerotilaceae</taxon>
        <taxon>Inhella</taxon>
    </lineage>
</organism>
<dbReference type="Gene3D" id="3.40.1190.20">
    <property type="match status" value="1"/>
</dbReference>
<dbReference type="GO" id="GO:0016301">
    <property type="term" value="F:kinase activity"/>
    <property type="evidence" value="ECO:0007669"/>
    <property type="project" value="UniProtKB-KW"/>
</dbReference>
<keyword evidence="5" id="KW-1185">Reference proteome</keyword>
<dbReference type="SUPFAM" id="SSF53613">
    <property type="entry name" value="Ribokinase-like"/>
    <property type="match status" value="1"/>
</dbReference>
<evidence type="ECO:0000313" key="5">
    <source>
        <dbReference type="Proteomes" id="UP000613266"/>
    </source>
</evidence>
<evidence type="ECO:0000256" key="1">
    <source>
        <dbReference type="ARBA" id="ARBA00022679"/>
    </source>
</evidence>
<dbReference type="InterPro" id="IPR002173">
    <property type="entry name" value="Carboh/pur_kinase_PfkB_CS"/>
</dbReference>
<keyword evidence="1" id="KW-0808">Transferase</keyword>
<dbReference type="InterPro" id="IPR029056">
    <property type="entry name" value="Ribokinase-like"/>
</dbReference>
<dbReference type="AlphaFoldDB" id="A0A931J8L7"/>
<keyword evidence="4" id="KW-0326">Glycosidase</keyword>
<accession>A0A931J8L7</accession>
<protein>
    <submittedName>
        <fullName evidence="4">Pseudouridine-5-phosphate glycosidase</fullName>
    </submittedName>
</protein>
<dbReference type="PANTHER" id="PTHR10584">
    <property type="entry name" value="SUGAR KINASE"/>
    <property type="match status" value="1"/>
</dbReference>
<feature type="domain" description="Carbohydrate kinase PfkB" evidence="3">
    <location>
        <begin position="34"/>
        <end position="286"/>
    </location>
</feature>
<keyword evidence="4" id="KW-0378">Hydrolase</keyword>
<comment type="caution">
    <text evidence="4">The sequence shown here is derived from an EMBL/GenBank/DDBJ whole genome shotgun (WGS) entry which is preliminary data.</text>
</comment>
<proteinExistence type="predicted"/>
<dbReference type="EMBL" id="JAEDAK010000025">
    <property type="protein sequence ID" value="MBH9579569.1"/>
    <property type="molecule type" value="Genomic_DNA"/>
</dbReference>
<gene>
    <name evidence="4" type="ORF">I7X39_21940</name>
</gene>
<evidence type="ECO:0000259" key="3">
    <source>
        <dbReference type="Pfam" id="PF00294"/>
    </source>
</evidence>
<dbReference type="PROSITE" id="PS00584">
    <property type="entry name" value="PFKB_KINASES_2"/>
    <property type="match status" value="1"/>
</dbReference>
<dbReference type="PANTHER" id="PTHR10584:SF166">
    <property type="entry name" value="RIBOKINASE"/>
    <property type="match status" value="1"/>
</dbReference>
<reference evidence="4" key="1">
    <citation type="submission" date="2020-12" db="EMBL/GenBank/DDBJ databases">
        <title>The genome sequence of Inhella sp. 1Y17.</title>
        <authorList>
            <person name="Liu Y."/>
        </authorList>
    </citation>
    <scope>NUCLEOTIDE SEQUENCE</scope>
    <source>
        <strain evidence="4">1Y17</strain>
    </source>
</reference>
<dbReference type="RefSeq" id="WP_198113515.1">
    <property type="nucleotide sequence ID" value="NZ_JAEDAK010000025.1"/>
</dbReference>
<name>A0A931J8L7_9BURK</name>
<dbReference type="PROSITE" id="PS00583">
    <property type="entry name" value="PFKB_KINASES_1"/>
    <property type="match status" value="1"/>
</dbReference>
<sequence length="305" mass="32446">MSASEPNIWCLGGAVWDRKLRLEAPPVLASSNPVSETSHPGGVARNVAHNLSLLGLPVALLSAWGDDAAGALLRMDCLRLGLDIDAVLTVPDTATGAYTAVLEPNGELHLGLAQLDALNTLGPAKLTRTQPKRSQAAIQLADLNLRRDTLEAWLAEERQGLAVILAVSEPKMAALPEDLSRLDLLIANSGEWWAAGGNTELARRGLRRALVTQGAQGVRLGQWGEIQWQWQTLPAPPTPQVADVTGAGDAFSAGVLAALLQRPGDWLAAARFGQRLAQICLQSPLSVAPEIHPALLNDLEDRNEN</sequence>
<dbReference type="GO" id="GO:0016798">
    <property type="term" value="F:hydrolase activity, acting on glycosyl bonds"/>
    <property type="evidence" value="ECO:0007669"/>
    <property type="project" value="UniProtKB-KW"/>
</dbReference>
<dbReference type="Pfam" id="PF00294">
    <property type="entry name" value="PfkB"/>
    <property type="match status" value="1"/>
</dbReference>
<keyword evidence="2" id="KW-0418">Kinase</keyword>